<evidence type="ECO:0000256" key="1">
    <source>
        <dbReference type="SAM" id="SignalP"/>
    </source>
</evidence>
<feature type="signal peptide" evidence="1">
    <location>
        <begin position="1"/>
        <end position="24"/>
    </location>
</feature>
<protein>
    <submittedName>
        <fullName evidence="2">Uncharacterized protein</fullName>
    </submittedName>
</protein>
<dbReference type="RefSeq" id="WP_199262691.1">
    <property type="nucleotide sequence ID" value="NZ_CP054140.1"/>
</dbReference>
<evidence type="ECO:0000313" key="2">
    <source>
        <dbReference type="EMBL" id="QQG66476.1"/>
    </source>
</evidence>
<name>A0A7T5VES8_9BACT</name>
<proteinExistence type="predicted"/>
<dbReference type="KEGG" id="dog:HP555_11670"/>
<feature type="chain" id="PRO_5032727167" evidence="1">
    <location>
        <begin position="25"/>
        <end position="609"/>
    </location>
</feature>
<keyword evidence="1" id="KW-0732">Signal</keyword>
<organism evidence="2 3">
    <name type="scientific">Desulfobulbus oligotrophicus</name>
    <dbReference type="NCBI Taxonomy" id="1909699"/>
    <lineage>
        <taxon>Bacteria</taxon>
        <taxon>Pseudomonadati</taxon>
        <taxon>Thermodesulfobacteriota</taxon>
        <taxon>Desulfobulbia</taxon>
        <taxon>Desulfobulbales</taxon>
        <taxon>Desulfobulbaceae</taxon>
        <taxon>Desulfobulbus</taxon>
    </lineage>
</organism>
<dbReference type="Proteomes" id="UP000596092">
    <property type="component" value="Chromosome"/>
</dbReference>
<dbReference type="EMBL" id="CP054140">
    <property type="protein sequence ID" value="QQG66476.1"/>
    <property type="molecule type" value="Genomic_DNA"/>
</dbReference>
<keyword evidence="3" id="KW-1185">Reference proteome</keyword>
<sequence>MPRLLCSCSFLLATALFGSAPAVAGAGFPHLDAGYRFLVSDRGQDGILYTATAGTLQGKQLPLSYHDSPAYWGEHVCSRTDCTVIDRYDPNTATLLPQDTPAGDLQTERVNTHNGINIYDGATWQIAVMLGHTRNHFSVPTGEHAYSLVSNQNLLLTAGHSGNSLHPVPDETRAVSRDTLFVYNNQPVHEPRQAFSFRMLPRAWLSPDPLAATRYGHLVTTVDLPDNSAAYQPGLVSWTDWKPITGENAWAFLIGPLQAAIIHYTTTDQGYVPLSDPALTNALAVLPSFAALQSPAGGVYSAPSGTVANQGNQLIDPFSVSVENNISLLAGLKILQATLKTTLKKDSSLTQHSRKQLAQALTLSTTMLNGGNLAPDRQTRGLLAFFRDNAWQDGIFVQGGQLNRPDGTAVWQPNRSPKAVDVNTWGIAALGPATIDDWFGFGAAFRNWQNVKNWGGYGQGSTLWGVGFSDQDGNGIDSSGRYRQGVLSTEWTAGAITMVRAMLAHYRAVPALSPDHQQSAEMVMSLQQDEQSMLTALNRLRLDSYAAANFPGTPDRYSALFPLSTRPYLYASRRYLIPFGWYANPIPSTCATAWIFMVANGYNPFVPGG</sequence>
<gene>
    <name evidence="2" type="ORF">HP555_11670</name>
</gene>
<evidence type="ECO:0000313" key="3">
    <source>
        <dbReference type="Proteomes" id="UP000596092"/>
    </source>
</evidence>
<reference evidence="2 3" key="1">
    <citation type="submission" date="2020-05" db="EMBL/GenBank/DDBJ databases">
        <title>Complete genome of Desulfobulbus oligotrophicus.</title>
        <authorList>
            <person name="Podar M."/>
        </authorList>
    </citation>
    <scope>NUCLEOTIDE SEQUENCE [LARGE SCALE GENOMIC DNA]</scope>
    <source>
        <strain evidence="2 3">Prop6</strain>
    </source>
</reference>
<dbReference type="AlphaFoldDB" id="A0A7T5VES8"/>
<accession>A0A7T5VES8</accession>